<comment type="caution">
    <text evidence="1">The sequence shown here is derived from an EMBL/GenBank/DDBJ whole genome shotgun (WGS) entry which is preliminary data.</text>
</comment>
<keyword evidence="2" id="KW-1185">Reference proteome</keyword>
<reference evidence="1 2" key="1">
    <citation type="journal article" date="2018" name="Proc. R. Soc. B">
        <title>A non-coding region near Follistatin controls head colour polymorphism in the Gouldian finch.</title>
        <authorList>
            <person name="Toomey M.B."/>
            <person name="Marques C.I."/>
            <person name="Andrade P."/>
            <person name="Araujo P.M."/>
            <person name="Sabatino S."/>
            <person name="Gazda M.A."/>
            <person name="Afonso S."/>
            <person name="Lopes R.J."/>
            <person name="Corbo J.C."/>
            <person name="Carneiro M."/>
        </authorList>
    </citation>
    <scope>NUCLEOTIDE SEQUENCE [LARGE SCALE GENOMIC DNA]</scope>
    <source>
        <strain evidence="1">Red01</strain>
        <tissue evidence="1">Muscle</tissue>
    </source>
</reference>
<sequence>MKNLILYRLSKPGKLCNTMVQKTFVFSSEFDKSSEQMDIELLVTFSQDWQHLDHKHIIFSDESSDRLKDLTGGIEYAAKILNEIPQKDIPCTKRASKAKREGNGQALEGGISAFLSLEAFHLYLPIADSFSPEKAV</sequence>
<dbReference type="EMBL" id="QUSF01000050">
    <property type="protein sequence ID" value="RLV97911.1"/>
    <property type="molecule type" value="Genomic_DNA"/>
</dbReference>
<accession>A0A3L8S6V2</accession>
<feature type="non-terminal residue" evidence="1">
    <location>
        <position position="136"/>
    </location>
</feature>
<evidence type="ECO:0000313" key="1">
    <source>
        <dbReference type="EMBL" id="RLV97911.1"/>
    </source>
</evidence>
<proteinExistence type="predicted"/>
<protein>
    <submittedName>
        <fullName evidence="1">Uncharacterized protein</fullName>
    </submittedName>
</protein>
<dbReference type="OrthoDB" id="10251809at2759"/>
<dbReference type="AlphaFoldDB" id="A0A3L8S6V2"/>
<evidence type="ECO:0000313" key="2">
    <source>
        <dbReference type="Proteomes" id="UP000276834"/>
    </source>
</evidence>
<gene>
    <name evidence="1" type="ORF">DV515_00011341</name>
</gene>
<organism evidence="1 2">
    <name type="scientific">Chloebia gouldiae</name>
    <name type="common">Gouldian finch</name>
    <name type="synonym">Erythrura gouldiae</name>
    <dbReference type="NCBI Taxonomy" id="44316"/>
    <lineage>
        <taxon>Eukaryota</taxon>
        <taxon>Metazoa</taxon>
        <taxon>Chordata</taxon>
        <taxon>Craniata</taxon>
        <taxon>Vertebrata</taxon>
        <taxon>Euteleostomi</taxon>
        <taxon>Archelosauria</taxon>
        <taxon>Archosauria</taxon>
        <taxon>Dinosauria</taxon>
        <taxon>Saurischia</taxon>
        <taxon>Theropoda</taxon>
        <taxon>Coelurosauria</taxon>
        <taxon>Aves</taxon>
        <taxon>Neognathae</taxon>
        <taxon>Neoaves</taxon>
        <taxon>Telluraves</taxon>
        <taxon>Australaves</taxon>
        <taxon>Passeriformes</taxon>
        <taxon>Passeroidea</taxon>
        <taxon>Passeridae</taxon>
        <taxon>Chloebia</taxon>
    </lineage>
</organism>
<name>A0A3L8S6V2_CHLGU</name>
<dbReference type="Proteomes" id="UP000276834">
    <property type="component" value="Unassembled WGS sequence"/>
</dbReference>